<dbReference type="InterPro" id="IPR013783">
    <property type="entry name" value="Ig-like_fold"/>
</dbReference>
<feature type="region of interest" description="Disordered" evidence="1">
    <location>
        <begin position="47"/>
        <end position="77"/>
    </location>
</feature>
<dbReference type="EMBL" id="BDGG01000001">
    <property type="protein sequence ID" value="GAU90364.1"/>
    <property type="molecule type" value="Genomic_DNA"/>
</dbReference>
<organism evidence="3 4">
    <name type="scientific">Ramazzottius varieornatus</name>
    <name type="common">Water bear</name>
    <name type="synonym">Tardigrade</name>
    <dbReference type="NCBI Taxonomy" id="947166"/>
    <lineage>
        <taxon>Eukaryota</taxon>
        <taxon>Metazoa</taxon>
        <taxon>Ecdysozoa</taxon>
        <taxon>Tardigrada</taxon>
        <taxon>Eutardigrada</taxon>
        <taxon>Parachela</taxon>
        <taxon>Hypsibioidea</taxon>
        <taxon>Ramazzottiidae</taxon>
        <taxon>Ramazzottius</taxon>
    </lineage>
</organism>
<feature type="compositionally biased region" description="Basic and acidic residues" evidence="1">
    <location>
        <begin position="47"/>
        <end position="69"/>
    </location>
</feature>
<dbReference type="Proteomes" id="UP000186922">
    <property type="component" value="Unassembled WGS sequence"/>
</dbReference>
<evidence type="ECO:0000313" key="4">
    <source>
        <dbReference type="Proteomes" id="UP000186922"/>
    </source>
</evidence>
<dbReference type="Gene3D" id="2.60.40.10">
    <property type="entry name" value="Immunoglobulins"/>
    <property type="match status" value="1"/>
</dbReference>
<evidence type="ECO:0000256" key="2">
    <source>
        <dbReference type="SAM" id="SignalP"/>
    </source>
</evidence>
<keyword evidence="2" id="KW-0732">Signal</keyword>
<accession>A0A1D1UKY5</accession>
<dbReference type="InterPro" id="IPR036179">
    <property type="entry name" value="Ig-like_dom_sf"/>
</dbReference>
<dbReference type="SUPFAM" id="SSF48726">
    <property type="entry name" value="Immunoglobulin"/>
    <property type="match status" value="1"/>
</dbReference>
<reference evidence="3 4" key="1">
    <citation type="journal article" date="2016" name="Nat. Commun.">
        <title>Extremotolerant tardigrade genome and improved radiotolerance of human cultured cells by tardigrade-unique protein.</title>
        <authorList>
            <person name="Hashimoto T."/>
            <person name="Horikawa D.D."/>
            <person name="Saito Y."/>
            <person name="Kuwahara H."/>
            <person name="Kozuka-Hata H."/>
            <person name="Shin-I T."/>
            <person name="Minakuchi Y."/>
            <person name="Ohishi K."/>
            <person name="Motoyama A."/>
            <person name="Aizu T."/>
            <person name="Enomoto A."/>
            <person name="Kondo K."/>
            <person name="Tanaka S."/>
            <person name="Hara Y."/>
            <person name="Koshikawa S."/>
            <person name="Sagara H."/>
            <person name="Miura T."/>
            <person name="Yokobori S."/>
            <person name="Miyagawa K."/>
            <person name="Suzuki Y."/>
            <person name="Kubo T."/>
            <person name="Oyama M."/>
            <person name="Kohara Y."/>
            <person name="Fujiyama A."/>
            <person name="Arakawa K."/>
            <person name="Katayama T."/>
            <person name="Toyoda A."/>
            <person name="Kunieda T."/>
        </authorList>
    </citation>
    <scope>NUCLEOTIDE SEQUENCE [LARGE SCALE GENOMIC DNA]</scope>
    <source>
        <strain evidence="3 4">YOKOZUNA-1</strain>
    </source>
</reference>
<name>A0A1D1UKY5_RAMVA</name>
<protein>
    <recommendedName>
        <fullName evidence="5">Ig-like domain-containing protein</fullName>
    </recommendedName>
</protein>
<evidence type="ECO:0008006" key="5">
    <source>
        <dbReference type="Google" id="ProtNLM"/>
    </source>
</evidence>
<gene>
    <name evidence="3" type="primary">RvY_02788-1</name>
    <name evidence="3" type="synonym">RvY_02788.1</name>
    <name evidence="3" type="ORF">RvY_02788</name>
</gene>
<dbReference type="AlphaFoldDB" id="A0A1D1UKY5"/>
<feature type="signal peptide" evidence="2">
    <location>
        <begin position="1"/>
        <end position="16"/>
    </location>
</feature>
<keyword evidence="4" id="KW-1185">Reference proteome</keyword>
<evidence type="ECO:0000313" key="3">
    <source>
        <dbReference type="EMBL" id="GAU90364.1"/>
    </source>
</evidence>
<proteinExistence type="predicted"/>
<comment type="caution">
    <text evidence="3">The sequence shown here is derived from an EMBL/GenBank/DDBJ whole genome shotgun (WGS) entry which is preliminary data.</text>
</comment>
<dbReference type="OrthoDB" id="6434091at2759"/>
<evidence type="ECO:0000256" key="1">
    <source>
        <dbReference type="SAM" id="MobiDB-lite"/>
    </source>
</evidence>
<feature type="chain" id="PRO_5008897333" description="Ig-like domain-containing protein" evidence="2">
    <location>
        <begin position="17"/>
        <end position="258"/>
    </location>
</feature>
<sequence length="258" mass="30175">MKFFLLFLFLVIEGSARSHLLHLPHRRDYVLQNDFRNDLDEGAALFDRKNIGNDGPKKSEREESEEQNRRRGPTAKYNQSGSYEVRLHYNESLEFYRRSRQMQPLVDDYLKCVNDSARLYERSGRITSRAMMKLVGQDVVLKCRDCHYPGKQSTVAGAKITEVQWRMIPYNEPHDINIVFDTEKFVFDNKTYDLSVSDLMVYDAARYRCVVNKEVVRVYDLQVVESDKTVKTTVDLRALIPATVCRAGEHAPAIRFWY</sequence>